<comment type="caution">
    <text evidence="4">The sequence shown here is derived from an EMBL/GenBank/DDBJ whole genome shotgun (WGS) entry which is preliminary data.</text>
</comment>
<sequence length="201" mass="22144">MIKNFTQIRVAVLADAEAIANVHVTSWQEAYAGILPDQMLSDLNVADRTKRWTSVISRKAGGRESSVFLALNKGRAVGFVSVGPQRDIALHDKGFTGEIEALYVLAAAQRNGIGRDLIRQAAQHLLASEQKAAALWVLEDNHPARTFYEAMGARVVGFREDVRTDATLNEVAYGWEDLSKDLVHPRRVACQLNVAFSTLEV</sequence>
<dbReference type="InterPro" id="IPR050832">
    <property type="entry name" value="Bact_Acetyltransf"/>
</dbReference>
<accession>A0P0T0</accession>
<dbReference type="GeneID" id="68849092"/>
<organism evidence="4 5">
    <name type="scientific">Roseibium aggregatum (strain ATCC 25650 / DSM 13394 / JCM 20685 / NBRC 16684 / NCIMB 2208 / IAM 12614 / B1)</name>
    <name type="common">Stappia aggregata</name>
    <dbReference type="NCBI Taxonomy" id="384765"/>
    <lineage>
        <taxon>Bacteria</taxon>
        <taxon>Pseudomonadati</taxon>
        <taxon>Pseudomonadota</taxon>
        <taxon>Alphaproteobacteria</taxon>
        <taxon>Hyphomicrobiales</taxon>
        <taxon>Stappiaceae</taxon>
        <taxon>Roseibium</taxon>
    </lineage>
</organism>
<dbReference type="CDD" id="cd04301">
    <property type="entry name" value="NAT_SF"/>
    <property type="match status" value="1"/>
</dbReference>
<protein>
    <recommendedName>
        <fullName evidence="3">N-acetyltransferase domain-containing protein</fullName>
    </recommendedName>
</protein>
<dbReference type="InterPro" id="IPR016181">
    <property type="entry name" value="Acyl_CoA_acyltransferase"/>
</dbReference>
<dbReference type="InterPro" id="IPR000182">
    <property type="entry name" value="GNAT_dom"/>
</dbReference>
<evidence type="ECO:0000256" key="2">
    <source>
        <dbReference type="ARBA" id="ARBA00023315"/>
    </source>
</evidence>
<dbReference type="GO" id="GO:0016747">
    <property type="term" value="F:acyltransferase activity, transferring groups other than amino-acyl groups"/>
    <property type="evidence" value="ECO:0007669"/>
    <property type="project" value="InterPro"/>
</dbReference>
<evidence type="ECO:0000256" key="1">
    <source>
        <dbReference type="ARBA" id="ARBA00022679"/>
    </source>
</evidence>
<dbReference type="Proteomes" id="UP000004848">
    <property type="component" value="Unassembled WGS sequence"/>
</dbReference>
<gene>
    <name evidence="4" type="ORF">SIAM614_01349</name>
</gene>
<keyword evidence="1" id="KW-0808">Transferase</keyword>
<feature type="domain" description="N-acetyltransferase" evidence="3">
    <location>
        <begin position="6"/>
        <end position="174"/>
    </location>
</feature>
<dbReference type="eggNOG" id="COG1247">
    <property type="taxonomic scope" value="Bacteria"/>
</dbReference>
<reference evidence="4 5" key="1">
    <citation type="submission" date="2006-05" db="EMBL/GenBank/DDBJ databases">
        <authorList>
            <person name="King G."/>
            <person name="Ferriera S."/>
            <person name="Johnson J."/>
            <person name="Kravitz S."/>
            <person name="Beeson K."/>
            <person name="Sutton G."/>
            <person name="Rogers Y.-H."/>
            <person name="Friedman R."/>
            <person name="Frazier M."/>
            <person name="Venter J.C."/>
        </authorList>
    </citation>
    <scope>NUCLEOTIDE SEQUENCE [LARGE SCALE GENOMIC DNA]</scope>
    <source>
        <strain evidence="5">ATCC 25650 / DSM 13394 / JCM 20685 / NBRC 16684 / NCIMB 2208 / IAM 12614 / B1</strain>
    </source>
</reference>
<dbReference type="PANTHER" id="PTHR43877">
    <property type="entry name" value="AMINOALKYLPHOSPHONATE N-ACETYLTRANSFERASE-RELATED-RELATED"/>
    <property type="match status" value="1"/>
</dbReference>
<keyword evidence="2" id="KW-0012">Acyltransferase</keyword>
<name>A0P0T0_ROSAI</name>
<dbReference type="SUPFAM" id="SSF55729">
    <property type="entry name" value="Acyl-CoA N-acyltransferases (Nat)"/>
    <property type="match status" value="1"/>
</dbReference>
<dbReference type="PROSITE" id="PS51186">
    <property type="entry name" value="GNAT"/>
    <property type="match status" value="1"/>
</dbReference>
<dbReference type="Pfam" id="PF00583">
    <property type="entry name" value="Acetyltransf_1"/>
    <property type="match status" value="1"/>
</dbReference>
<evidence type="ECO:0000259" key="3">
    <source>
        <dbReference type="PROSITE" id="PS51186"/>
    </source>
</evidence>
<dbReference type="OrthoDB" id="273614at2"/>
<dbReference type="Gene3D" id="3.40.630.30">
    <property type="match status" value="1"/>
</dbReference>
<dbReference type="AlphaFoldDB" id="A0P0T0"/>
<proteinExistence type="predicted"/>
<dbReference type="EMBL" id="AAUW01000021">
    <property type="protein sequence ID" value="EAV41394.1"/>
    <property type="molecule type" value="Genomic_DNA"/>
</dbReference>
<dbReference type="RefSeq" id="WP_006938659.1">
    <property type="nucleotide sequence ID" value="NZ_AAUW01000021.1"/>
</dbReference>
<evidence type="ECO:0000313" key="5">
    <source>
        <dbReference type="Proteomes" id="UP000004848"/>
    </source>
</evidence>
<evidence type="ECO:0000313" key="4">
    <source>
        <dbReference type="EMBL" id="EAV41394.1"/>
    </source>
</evidence>